<dbReference type="RefSeq" id="WP_132073619.1">
    <property type="nucleotide sequence ID" value="NZ_SLVU01000004.1"/>
</dbReference>
<organism evidence="1 2">
    <name type="scientific">Sinorhizobium americanum</name>
    <dbReference type="NCBI Taxonomy" id="194963"/>
    <lineage>
        <taxon>Bacteria</taxon>
        <taxon>Pseudomonadati</taxon>
        <taxon>Pseudomonadota</taxon>
        <taxon>Alphaproteobacteria</taxon>
        <taxon>Hyphomicrobiales</taxon>
        <taxon>Rhizobiaceae</taxon>
        <taxon>Sinorhizobium/Ensifer group</taxon>
        <taxon>Sinorhizobium</taxon>
    </lineage>
</organism>
<dbReference type="AlphaFoldDB" id="A0A4R2BX70"/>
<sequence>MTTKSWIAGLLFGAFVWWIGDKSGPVIAAALVGAVGVANSFYHERKTAELEQRLEDLSWRLATL</sequence>
<gene>
    <name evidence="1" type="ORF">EV184_104137</name>
</gene>
<proteinExistence type="predicted"/>
<dbReference type="EMBL" id="SLVU01000004">
    <property type="protein sequence ID" value="TCN32471.1"/>
    <property type="molecule type" value="Genomic_DNA"/>
</dbReference>
<evidence type="ECO:0000313" key="2">
    <source>
        <dbReference type="Proteomes" id="UP000295043"/>
    </source>
</evidence>
<name>A0A4R2BX70_9HYPH</name>
<comment type="caution">
    <text evidence="1">The sequence shown here is derived from an EMBL/GenBank/DDBJ whole genome shotgun (WGS) entry which is preliminary data.</text>
</comment>
<accession>A0A4R2BX70</accession>
<reference evidence="1 2" key="1">
    <citation type="submission" date="2019-03" db="EMBL/GenBank/DDBJ databases">
        <title>Genomic Encyclopedia of Type Strains, Phase IV (KMG-V): Genome sequencing to study the core and pangenomes of soil and plant-associated prokaryotes.</title>
        <authorList>
            <person name="Whitman W."/>
        </authorList>
    </citation>
    <scope>NUCLEOTIDE SEQUENCE [LARGE SCALE GENOMIC DNA]</scope>
    <source>
        <strain evidence="1 2">23C40</strain>
    </source>
</reference>
<protein>
    <submittedName>
        <fullName evidence="1">Uncharacterized protein</fullName>
    </submittedName>
</protein>
<evidence type="ECO:0000313" key="1">
    <source>
        <dbReference type="EMBL" id="TCN32471.1"/>
    </source>
</evidence>
<dbReference type="Proteomes" id="UP000295043">
    <property type="component" value="Unassembled WGS sequence"/>
</dbReference>